<dbReference type="PANTHER" id="PTHR35526:SF3">
    <property type="entry name" value="ANTI-SIGMA-F FACTOR RSBW"/>
    <property type="match status" value="1"/>
</dbReference>
<evidence type="ECO:0000256" key="1">
    <source>
        <dbReference type="ARBA" id="ARBA00022527"/>
    </source>
</evidence>
<keyword evidence="1" id="KW-0808">Transferase</keyword>
<dbReference type="InterPro" id="IPR003594">
    <property type="entry name" value="HATPase_dom"/>
</dbReference>
<keyword evidence="1" id="KW-0723">Serine/threonine-protein kinase</keyword>
<keyword evidence="3" id="KW-0067">ATP-binding</keyword>
<protein>
    <submittedName>
        <fullName evidence="3">ATP-binding protein</fullName>
    </submittedName>
</protein>
<gene>
    <name evidence="3" type="ORF">LZ495_02210</name>
</gene>
<dbReference type="PANTHER" id="PTHR35526">
    <property type="entry name" value="ANTI-SIGMA-F FACTOR RSBW-RELATED"/>
    <property type="match status" value="1"/>
</dbReference>
<dbReference type="EMBL" id="JAKFHA010000001">
    <property type="protein sequence ID" value="MCF2526039.1"/>
    <property type="molecule type" value="Genomic_DNA"/>
</dbReference>
<keyword evidence="1" id="KW-0418">Kinase</keyword>
<evidence type="ECO:0000259" key="2">
    <source>
        <dbReference type="Pfam" id="PF13581"/>
    </source>
</evidence>
<evidence type="ECO:0000313" key="3">
    <source>
        <dbReference type="EMBL" id="MCF2526039.1"/>
    </source>
</evidence>
<keyword evidence="4" id="KW-1185">Reference proteome</keyword>
<dbReference type="RefSeq" id="WP_235050100.1">
    <property type="nucleotide sequence ID" value="NZ_JAKFHA010000001.1"/>
</dbReference>
<comment type="caution">
    <text evidence="3">The sequence shown here is derived from an EMBL/GenBank/DDBJ whole genome shotgun (WGS) entry which is preliminary data.</text>
</comment>
<dbReference type="Proteomes" id="UP001165378">
    <property type="component" value="Unassembled WGS sequence"/>
</dbReference>
<name>A0AA41PUC9_9ACTN</name>
<sequence>MDSSLRLPAVPASVPAARRHVRAVCAAHRTDSEGPELAVSELATNSVVHAGVPDFEVRVVVREELLWVEVLDGSPGMLPISRMPGLFDEGGRGLTLAFAGADAYRLEVGKGIKAVCAGFSLLAANRSD</sequence>
<accession>A0AA41PUC9</accession>
<reference evidence="3" key="1">
    <citation type="submission" date="2022-01" db="EMBL/GenBank/DDBJ databases">
        <title>Genome-Based Taxonomic Classification of the Phylum Actinobacteria.</title>
        <authorList>
            <person name="Gao Y."/>
        </authorList>
    </citation>
    <scope>NUCLEOTIDE SEQUENCE</scope>
    <source>
        <strain evidence="3">KLBMP 8922</strain>
    </source>
</reference>
<dbReference type="AlphaFoldDB" id="A0AA41PUC9"/>
<dbReference type="GO" id="GO:0004674">
    <property type="term" value="F:protein serine/threonine kinase activity"/>
    <property type="evidence" value="ECO:0007669"/>
    <property type="project" value="UniProtKB-KW"/>
</dbReference>
<dbReference type="Gene3D" id="3.30.565.10">
    <property type="entry name" value="Histidine kinase-like ATPase, C-terminal domain"/>
    <property type="match status" value="1"/>
</dbReference>
<feature type="domain" description="Histidine kinase/HSP90-like ATPase" evidence="2">
    <location>
        <begin position="7"/>
        <end position="106"/>
    </location>
</feature>
<organism evidence="3 4">
    <name type="scientific">Yinghuangia soli</name>
    <dbReference type="NCBI Taxonomy" id="2908204"/>
    <lineage>
        <taxon>Bacteria</taxon>
        <taxon>Bacillati</taxon>
        <taxon>Actinomycetota</taxon>
        <taxon>Actinomycetes</taxon>
        <taxon>Kitasatosporales</taxon>
        <taxon>Streptomycetaceae</taxon>
        <taxon>Yinghuangia</taxon>
    </lineage>
</organism>
<evidence type="ECO:0000313" key="4">
    <source>
        <dbReference type="Proteomes" id="UP001165378"/>
    </source>
</evidence>
<dbReference type="Pfam" id="PF13581">
    <property type="entry name" value="HATPase_c_2"/>
    <property type="match status" value="1"/>
</dbReference>
<dbReference type="GO" id="GO:0005524">
    <property type="term" value="F:ATP binding"/>
    <property type="evidence" value="ECO:0007669"/>
    <property type="project" value="UniProtKB-KW"/>
</dbReference>
<dbReference type="CDD" id="cd16936">
    <property type="entry name" value="HATPase_RsbW-like"/>
    <property type="match status" value="1"/>
</dbReference>
<dbReference type="SUPFAM" id="SSF55874">
    <property type="entry name" value="ATPase domain of HSP90 chaperone/DNA topoisomerase II/histidine kinase"/>
    <property type="match status" value="1"/>
</dbReference>
<dbReference type="InterPro" id="IPR050267">
    <property type="entry name" value="Anti-sigma-factor_SerPK"/>
</dbReference>
<proteinExistence type="predicted"/>
<keyword evidence="3" id="KW-0547">Nucleotide-binding</keyword>
<dbReference type="InterPro" id="IPR036890">
    <property type="entry name" value="HATPase_C_sf"/>
</dbReference>